<dbReference type="EC" id="3.4.19.12" evidence="2"/>
<feature type="compositionally biased region" description="Low complexity" evidence="3">
    <location>
        <begin position="937"/>
        <end position="951"/>
    </location>
</feature>
<dbReference type="EMBL" id="LR899821">
    <property type="protein sequence ID" value="CAD7242685.1"/>
    <property type="molecule type" value="Genomic_DNA"/>
</dbReference>
<keyword evidence="2" id="KW-0833">Ubl conjugation pathway</keyword>
<dbReference type="AlphaFoldDB" id="A0A7R8XAF2"/>
<feature type="region of interest" description="Disordered" evidence="3">
    <location>
        <begin position="622"/>
        <end position="683"/>
    </location>
</feature>
<feature type="region of interest" description="Disordered" evidence="3">
    <location>
        <begin position="1"/>
        <end position="159"/>
    </location>
</feature>
<evidence type="ECO:0000313" key="6">
    <source>
        <dbReference type="Proteomes" id="UP000677054"/>
    </source>
</evidence>
<evidence type="ECO:0000256" key="1">
    <source>
        <dbReference type="ARBA" id="ARBA00011074"/>
    </source>
</evidence>
<dbReference type="GO" id="GO:0004843">
    <property type="term" value="F:cysteine-type deubiquitinase activity"/>
    <property type="evidence" value="ECO:0007669"/>
    <property type="project" value="UniProtKB-UniRule"/>
</dbReference>
<evidence type="ECO:0000313" key="5">
    <source>
        <dbReference type="EMBL" id="CAD7242685.1"/>
    </source>
</evidence>
<dbReference type="GO" id="GO:0006508">
    <property type="term" value="P:proteolysis"/>
    <property type="evidence" value="ECO:0007669"/>
    <property type="project" value="UniProtKB-KW"/>
</dbReference>
<feature type="compositionally biased region" description="Basic and acidic residues" evidence="3">
    <location>
        <begin position="108"/>
        <end position="128"/>
    </location>
</feature>
<feature type="compositionally biased region" description="Basic and acidic residues" evidence="3">
    <location>
        <begin position="140"/>
        <end position="158"/>
    </location>
</feature>
<reference evidence="5" key="1">
    <citation type="submission" date="2020-11" db="EMBL/GenBank/DDBJ databases">
        <authorList>
            <person name="Tran Van P."/>
        </authorList>
    </citation>
    <scope>NUCLEOTIDE SEQUENCE</scope>
</reference>
<evidence type="ECO:0000256" key="3">
    <source>
        <dbReference type="SAM" id="MobiDB-lite"/>
    </source>
</evidence>
<gene>
    <name evidence="5" type="ORF">DSTB1V02_LOCUS2638</name>
</gene>
<dbReference type="InterPro" id="IPR025257">
    <property type="entry name" value="MINDY-3/4_CD"/>
</dbReference>
<protein>
    <recommendedName>
        <fullName evidence="2">Ubiquitin carboxyl-terminal hydrolase MINDY</fullName>
        <ecNumber evidence="2">3.4.19.12</ecNumber>
    </recommendedName>
</protein>
<comment type="function">
    <text evidence="2">Hydrolase that can remove 'Lys-48'-linked conjugated ubiquitin from proteins.</text>
</comment>
<feature type="region of interest" description="Disordered" evidence="3">
    <location>
        <begin position="720"/>
        <end position="753"/>
    </location>
</feature>
<accession>A0A7R8XAF2</accession>
<feature type="compositionally biased region" description="Basic and acidic residues" evidence="3">
    <location>
        <begin position="890"/>
        <end position="917"/>
    </location>
</feature>
<dbReference type="PANTHER" id="PTHR12473:SF8">
    <property type="entry name" value="UBIQUITIN CARBOXYL-TERMINAL HYDROLASE MINDY-4-RELATED"/>
    <property type="match status" value="1"/>
</dbReference>
<keyword evidence="2" id="KW-0378">Hydrolase</keyword>
<name>A0A7R8XAF2_9CRUS</name>
<organism evidence="5">
    <name type="scientific">Darwinula stevensoni</name>
    <dbReference type="NCBI Taxonomy" id="69355"/>
    <lineage>
        <taxon>Eukaryota</taxon>
        <taxon>Metazoa</taxon>
        <taxon>Ecdysozoa</taxon>
        <taxon>Arthropoda</taxon>
        <taxon>Crustacea</taxon>
        <taxon>Oligostraca</taxon>
        <taxon>Ostracoda</taxon>
        <taxon>Podocopa</taxon>
        <taxon>Podocopida</taxon>
        <taxon>Darwinulocopina</taxon>
        <taxon>Darwinuloidea</taxon>
        <taxon>Darwinulidae</taxon>
        <taxon>Darwinula</taxon>
    </lineage>
</organism>
<comment type="similarity">
    <text evidence="1 2">Belongs to the MINDY deubiquitinase family. FAM188 subfamily.</text>
</comment>
<comment type="catalytic activity">
    <reaction evidence="2">
        <text>Thiol-dependent hydrolysis of ester, thioester, amide, peptide and isopeptide bonds formed by the C-terminal Gly of ubiquitin (a 76-residue protein attached to proteins as an intracellular targeting signal).</text>
        <dbReference type="EC" id="3.4.19.12"/>
    </reaction>
</comment>
<feature type="domain" description="Deubiquitinating enzyme MINDY-3/4 conserved" evidence="4">
    <location>
        <begin position="323"/>
        <end position="628"/>
    </location>
</feature>
<keyword evidence="2" id="KW-0788">Thiol protease</keyword>
<feature type="compositionally biased region" description="Basic and acidic residues" evidence="3">
    <location>
        <begin position="646"/>
        <end position="664"/>
    </location>
</feature>
<dbReference type="SMART" id="SM01174">
    <property type="entry name" value="DUF4205"/>
    <property type="match status" value="1"/>
</dbReference>
<dbReference type="GO" id="GO:1990380">
    <property type="term" value="F:K48-linked deubiquitinase activity"/>
    <property type="evidence" value="ECO:0007669"/>
    <property type="project" value="UniProtKB-UniRule"/>
</dbReference>
<feature type="region of interest" description="Disordered" evidence="3">
    <location>
        <begin position="883"/>
        <end position="951"/>
    </location>
</feature>
<feature type="compositionally biased region" description="Basic and acidic residues" evidence="3">
    <location>
        <begin position="49"/>
        <end position="76"/>
    </location>
</feature>
<dbReference type="OrthoDB" id="10263628at2759"/>
<feature type="compositionally biased region" description="Basic residues" evidence="3">
    <location>
        <begin position="927"/>
        <end position="936"/>
    </location>
</feature>
<feature type="compositionally biased region" description="Low complexity" evidence="3">
    <location>
        <begin position="77"/>
        <end position="100"/>
    </location>
</feature>
<keyword evidence="6" id="KW-1185">Reference proteome</keyword>
<feature type="compositionally biased region" description="Basic and acidic residues" evidence="3">
    <location>
        <begin position="26"/>
        <end position="36"/>
    </location>
</feature>
<dbReference type="PANTHER" id="PTHR12473">
    <property type="entry name" value="UBIQUITIN CARBOXYL-TERMINAL HYDROLASE MINDY-4-RELATED"/>
    <property type="match status" value="1"/>
</dbReference>
<feature type="compositionally biased region" description="Basic and acidic residues" evidence="3">
    <location>
        <begin position="722"/>
        <end position="753"/>
    </location>
</feature>
<dbReference type="Proteomes" id="UP000677054">
    <property type="component" value="Unassembled WGS sequence"/>
</dbReference>
<dbReference type="Pfam" id="PF13898">
    <property type="entry name" value="MINDY-3_4_CD"/>
    <property type="match status" value="2"/>
</dbReference>
<dbReference type="InterPro" id="IPR039785">
    <property type="entry name" value="MINY3/4"/>
</dbReference>
<evidence type="ECO:0000256" key="2">
    <source>
        <dbReference type="RuleBase" id="RU367088"/>
    </source>
</evidence>
<proteinExistence type="inferred from homology"/>
<sequence>MEAFGTGTATSLDAWAKRRPGSDPGSPHDDRLDRLSVFRGTASEAMQSRPEKEDSQDSLRSKDEKTGDESRSESRSAVRSAGWSESRSASRSESVSSDPSVLKKPGRGRQEAWGKERSNENTWERMLRGGESTTVGSFKDSQEPEREESGRSRDESGHKVWMSMSQDQEEARLEFIDVEDEVEDEEGETREEVRRFTGFEFPEGDPVTPEVAVGLRLLTLGELGKVFPQEWMLQGFFFSDNPSLPFGLVQFKGGPCGVLASVQAHVIKHLETLPNGVFACDSKDREAALAAAMTEILWRAGRGRSASFPEGDPVTPEVAVGLRLLTLGELGKVFPQEWMLQGFFFSDNPSLPFGLVQFKGGPCGVLASVQAHVIKHLETLPNGVFACDSKDREAALAAAMTEILWRAGRGRSASVALPSGKVLFHGLGKFKPDGITEKLVEKRFHHSDEMEKYLRKHRNAFMNRGGCIAFLYSAILSRGIQRRVLGDDAIRDDMDDPKSTLIGVHGYCTQEMVNLFLTGKASSNVFDGNLELGDKPGEKTLLKGISKRAQIGFLSLFEHYNCCKVGESLKNPILPIWVICSESHFSVLFSLSARFQDTTSFDLFYYDGLACQDAPIRLTIGKSSGRSGIHGSEHQGHPPRPALGTRDSHQVGSRFDRLERDRTDLVTNTSPQNRPDRPELPSPLNVIRDRVLHRFNVDEAWSGESRIIGEGEAVREFLGTDAEGRRVHDGGSFKDSQHPEREESGRSRDESGHKVWMSMSQDQEEARLEFIDVEDEVEDEEGGEEVLGVRVPGRADRAAFPAPVQAHVIKYFETLPNGVFALSRKVLFHGLKKFTPDGVTENLVEKRFLHSDEIEKYLRKHRNVFMNRGASNENSWEQMLMGRESTSVESLKDSPDPERGVWEEHGRERAQGLDEHVPGSGGGEIRVHRRGGRRWSSRGSSSRRGSTPWNS</sequence>
<keyword evidence="2" id="KW-0645">Protease</keyword>
<evidence type="ECO:0000259" key="4">
    <source>
        <dbReference type="SMART" id="SM01174"/>
    </source>
</evidence>
<dbReference type="EMBL" id="CAJPEV010000304">
    <property type="protein sequence ID" value="CAG0883713.1"/>
    <property type="molecule type" value="Genomic_DNA"/>
</dbReference>
<dbReference type="GO" id="GO:0071108">
    <property type="term" value="P:protein K48-linked deubiquitination"/>
    <property type="evidence" value="ECO:0007669"/>
    <property type="project" value="InterPro"/>
</dbReference>